<gene>
    <name evidence="6" type="ORF">MJB10_17050</name>
</gene>
<reference evidence="6" key="1">
    <citation type="submission" date="2022-02" db="EMBL/GenBank/DDBJ databases">
        <title>Paenibacillus sp. MBLB1832 Whole Genome Shotgun Sequencing.</title>
        <authorList>
            <person name="Hwang C.Y."/>
            <person name="Cho E.-S."/>
            <person name="Seo M.-J."/>
        </authorList>
    </citation>
    <scope>NUCLEOTIDE SEQUENCE</scope>
    <source>
        <strain evidence="6">MBLB1832</strain>
    </source>
</reference>
<dbReference type="Proteomes" id="UP001304650">
    <property type="component" value="Chromosome"/>
</dbReference>
<evidence type="ECO:0000313" key="7">
    <source>
        <dbReference type="Proteomes" id="UP001304650"/>
    </source>
</evidence>
<feature type="domain" description="HTH araC/xylS-type" evidence="5">
    <location>
        <begin position="1"/>
        <end position="59"/>
    </location>
</feature>
<keyword evidence="7" id="KW-1185">Reference proteome</keyword>
<keyword evidence="2" id="KW-0238">DNA-binding</keyword>
<dbReference type="GO" id="GO:0003700">
    <property type="term" value="F:DNA-binding transcription factor activity"/>
    <property type="evidence" value="ECO:0007669"/>
    <property type="project" value="InterPro"/>
</dbReference>
<dbReference type="SUPFAM" id="SSF46689">
    <property type="entry name" value="Homeodomain-like"/>
    <property type="match status" value="1"/>
</dbReference>
<dbReference type="KEGG" id="proo:MJB10_17050"/>
<evidence type="ECO:0000256" key="3">
    <source>
        <dbReference type="ARBA" id="ARBA00023163"/>
    </source>
</evidence>
<dbReference type="PANTHER" id="PTHR43280">
    <property type="entry name" value="ARAC-FAMILY TRANSCRIPTIONAL REGULATOR"/>
    <property type="match status" value="1"/>
</dbReference>
<dbReference type="Pfam" id="PF12833">
    <property type="entry name" value="HTH_18"/>
    <property type="match status" value="1"/>
</dbReference>
<dbReference type="RefSeq" id="WP_314796586.1">
    <property type="nucleotide sequence ID" value="NZ_CP130319.1"/>
</dbReference>
<evidence type="ECO:0000259" key="5">
    <source>
        <dbReference type="PROSITE" id="PS01124"/>
    </source>
</evidence>
<keyword evidence="3" id="KW-0804">Transcription</keyword>
<dbReference type="GO" id="GO:0043565">
    <property type="term" value="F:sequence-specific DNA binding"/>
    <property type="evidence" value="ECO:0007669"/>
    <property type="project" value="InterPro"/>
</dbReference>
<feature type="transmembrane region" description="Helical" evidence="4">
    <location>
        <begin position="69"/>
        <end position="90"/>
    </location>
</feature>
<dbReference type="EMBL" id="CP130319">
    <property type="protein sequence ID" value="WNR42823.1"/>
    <property type="molecule type" value="Genomic_DNA"/>
</dbReference>
<dbReference type="InterPro" id="IPR018060">
    <property type="entry name" value="HTH_AraC"/>
</dbReference>
<accession>A0AA96LN77</accession>
<keyword evidence="1" id="KW-0805">Transcription regulation</keyword>
<sequence>MSVMHYIHNYRLDKSADLLLATELSITEIMERTGLYNESSYYKRFKRRFGTTPKVYRVDKEILNKLEKLHAFVVFFSLFLSKSILFFNSYSH</sequence>
<protein>
    <submittedName>
        <fullName evidence="6">Helix-turn-helix domain-containing protein</fullName>
    </submittedName>
</protein>
<keyword evidence="4" id="KW-1133">Transmembrane helix</keyword>
<proteinExistence type="predicted"/>
<keyword evidence="4" id="KW-0812">Transmembrane</keyword>
<name>A0AA96LN77_9BACL</name>
<dbReference type="Gene3D" id="1.10.10.60">
    <property type="entry name" value="Homeodomain-like"/>
    <property type="match status" value="1"/>
</dbReference>
<dbReference type="InterPro" id="IPR009057">
    <property type="entry name" value="Homeodomain-like_sf"/>
</dbReference>
<evidence type="ECO:0000313" key="6">
    <source>
        <dbReference type="EMBL" id="WNR42823.1"/>
    </source>
</evidence>
<evidence type="ECO:0000256" key="2">
    <source>
        <dbReference type="ARBA" id="ARBA00023125"/>
    </source>
</evidence>
<dbReference type="AlphaFoldDB" id="A0AA96LN77"/>
<keyword evidence="4" id="KW-0472">Membrane</keyword>
<dbReference type="SMART" id="SM00342">
    <property type="entry name" value="HTH_ARAC"/>
    <property type="match status" value="1"/>
</dbReference>
<evidence type="ECO:0000256" key="4">
    <source>
        <dbReference type="SAM" id="Phobius"/>
    </source>
</evidence>
<evidence type="ECO:0000256" key="1">
    <source>
        <dbReference type="ARBA" id="ARBA00023015"/>
    </source>
</evidence>
<dbReference type="PROSITE" id="PS01124">
    <property type="entry name" value="HTH_ARAC_FAMILY_2"/>
    <property type="match status" value="1"/>
</dbReference>
<organism evidence="6 7">
    <name type="scientific">Paenibacillus roseopurpureus</name>
    <dbReference type="NCBI Taxonomy" id="2918901"/>
    <lineage>
        <taxon>Bacteria</taxon>
        <taxon>Bacillati</taxon>
        <taxon>Bacillota</taxon>
        <taxon>Bacilli</taxon>
        <taxon>Bacillales</taxon>
        <taxon>Paenibacillaceae</taxon>
        <taxon>Paenibacillus</taxon>
    </lineage>
</organism>
<dbReference type="PANTHER" id="PTHR43280:SF2">
    <property type="entry name" value="HTH-TYPE TRANSCRIPTIONAL REGULATOR EXSA"/>
    <property type="match status" value="1"/>
</dbReference>